<dbReference type="Proteomes" id="UP000689129">
    <property type="component" value="Unassembled WGS sequence"/>
</dbReference>
<evidence type="ECO:0000256" key="1">
    <source>
        <dbReference type="SAM" id="MobiDB-lite"/>
    </source>
</evidence>
<accession>A0A8I2ZSN2</accession>
<gene>
    <name evidence="2" type="ORF">HYQ45_004628</name>
</gene>
<reference evidence="2" key="1">
    <citation type="journal article" date="2021" name="Mol. Plant Pathol.">
        <title>A 20-kb lineage-specific genomic region tames virulence in pathogenic amphidiploid Verticillium longisporum.</title>
        <authorList>
            <person name="Harting R."/>
            <person name="Starke J."/>
            <person name="Kusch H."/>
            <person name="Poggeler S."/>
            <person name="Maurus I."/>
            <person name="Schluter R."/>
            <person name="Landesfeind M."/>
            <person name="Bulla I."/>
            <person name="Nowrousian M."/>
            <person name="de Jonge R."/>
            <person name="Stahlhut G."/>
            <person name="Hoff K.J."/>
            <person name="Asshauer K.P."/>
            <person name="Thurmer A."/>
            <person name="Stanke M."/>
            <person name="Daniel R."/>
            <person name="Morgenstern B."/>
            <person name="Thomma B.P.H.J."/>
            <person name="Kronstad J.W."/>
            <person name="Braus-Stromeyer S.A."/>
            <person name="Braus G.H."/>
        </authorList>
    </citation>
    <scope>NUCLEOTIDE SEQUENCE</scope>
    <source>
        <strain evidence="2">Vl32</strain>
    </source>
</reference>
<comment type="caution">
    <text evidence="2">The sequence shown here is derived from an EMBL/GenBank/DDBJ whole genome shotgun (WGS) entry which is preliminary data.</text>
</comment>
<organism evidence="2 3">
    <name type="scientific">Verticillium longisporum</name>
    <name type="common">Verticillium dahliae var. longisporum</name>
    <dbReference type="NCBI Taxonomy" id="100787"/>
    <lineage>
        <taxon>Eukaryota</taxon>
        <taxon>Fungi</taxon>
        <taxon>Dikarya</taxon>
        <taxon>Ascomycota</taxon>
        <taxon>Pezizomycotina</taxon>
        <taxon>Sordariomycetes</taxon>
        <taxon>Hypocreomycetidae</taxon>
        <taxon>Glomerellales</taxon>
        <taxon>Plectosphaerellaceae</taxon>
        <taxon>Verticillium</taxon>
    </lineage>
</organism>
<evidence type="ECO:0000313" key="3">
    <source>
        <dbReference type="Proteomes" id="UP000689129"/>
    </source>
</evidence>
<dbReference type="AlphaFoldDB" id="A0A8I2ZSN2"/>
<evidence type="ECO:0000313" key="2">
    <source>
        <dbReference type="EMBL" id="KAG7138206.1"/>
    </source>
</evidence>
<feature type="region of interest" description="Disordered" evidence="1">
    <location>
        <begin position="33"/>
        <end position="53"/>
    </location>
</feature>
<sequence>MEEAVAIRQPGYIVHCQEADALDLALFSLDSEPYDQPLDGEDETKPVRGRTDIPFNPKLAALMEEALAGENPIRPRLQGARYPG</sequence>
<proteinExistence type="predicted"/>
<name>A0A8I2ZSN2_VERLO</name>
<dbReference type="EMBL" id="JAEMWZ010000076">
    <property type="protein sequence ID" value="KAG7138206.1"/>
    <property type="molecule type" value="Genomic_DNA"/>
</dbReference>
<protein>
    <submittedName>
        <fullName evidence="2">Uncharacterized protein</fullName>
    </submittedName>
</protein>